<reference evidence="7 8" key="1">
    <citation type="journal article" date="2011" name="J. Bacteriol.">
        <title>Genome sequence of the verrucomicrobium Opitutus terrae PB90-1, an abundant inhabitant of rice paddy soil ecosystems.</title>
        <authorList>
            <person name="van Passel M.W."/>
            <person name="Kant R."/>
            <person name="Palva A."/>
            <person name="Copeland A."/>
            <person name="Lucas S."/>
            <person name="Lapidus A."/>
            <person name="Glavina del Rio T."/>
            <person name="Pitluck S."/>
            <person name="Goltsman E."/>
            <person name="Clum A."/>
            <person name="Sun H."/>
            <person name="Schmutz J."/>
            <person name="Larimer F.W."/>
            <person name="Land M.L."/>
            <person name="Hauser L."/>
            <person name="Kyrpides N."/>
            <person name="Mikhailova N."/>
            <person name="Richardson P.P."/>
            <person name="Janssen P.H."/>
            <person name="de Vos W.M."/>
            <person name="Smidt H."/>
        </authorList>
    </citation>
    <scope>NUCLEOTIDE SEQUENCE [LARGE SCALE GENOMIC DNA]</scope>
    <source>
        <strain evidence="8">DSM 11246 / JCM 15787 / PB90-1</strain>
    </source>
</reference>
<protein>
    <recommendedName>
        <fullName evidence="4">Peptidyl-prolyl cis-trans isomerase</fullName>
        <ecNumber evidence="4">5.2.1.8</ecNumber>
    </recommendedName>
</protein>
<keyword evidence="2 3" id="KW-0697">Rotamase</keyword>
<dbReference type="SUPFAM" id="SSF54534">
    <property type="entry name" value="FKBP-like"/>
    <property type="match status" value="1"/>
</dbReference>
<evidence type="ECO:0000313" key="7">
    <source>
        <dbReference type="EMBL" id="ACB75608.1"/>
    </source>
</evidence>
<dbReference type="STRING" id="452637.Oter_2326"/>
<dbReference type="AlphaFoldDB" id="B1ZQJ9"/>
<dbReference type="EC" id="5.2.1.8" evidence="4"/>
<evidence type="ECO:0000256" key="3">
    <source>
        <dbReference type="PROSITE-ProRule" id="PRU00277"/>
    </source>
</evidence>
<evidence type="ECO:0000259" key="6">
    <source>
        <dbReference type="PROSITE" id="PS50059"/>
    </source>
</evidence>
<evidence type="ECO:0000256" key="1">
    <source>
        <dbReference type="ARBA" id="ARBA00000971"/>
    </source>
</evidence>
<comment type="catalytic activity">
    <reaction evidence="1 3 4">
        <text>[protein]-peptidylproline (omega=180) = [protein]-peptidylproline (omega=0)</text>
        <dbReference type="Rhea" id="RHEA:16237"/>
        <dbReference type="Rhea" id="RHEA-COMP:10747"/>
        <dbReference type="Rhea" id="RHEA-COMP:10748"/>
        <dbReference type="ChEBI" id="CHEBI:83833"/>
        <dbReference type="ChEBI" id="CHEBI:83834"/>
        <dbReference type="EC" id="5.2.1.8"/>
    </reaction>
</comment>
<dbReference type="KEGG" id="ote:Oter_2326"/>
<proteinExistence type="inferred from homology"/>
<evidence type="ECO:0000256" key="4">
    <source>
        <dbReference type="RuleBase" id="RU003915"/>
    </source>
</evidence>
<sequence length="250" mass="25585">MSPEAIAVSAPTCAGCRRRHRALLLLVGCAASALATEPVEPSTATADPALRAYGAVGSAVATNLNIPALHWSEAQFEAFLDGFRAAYAGRALPLDERARELLDEIGHHVAASGAPRPAPAADPLASYLRSLKHELTLQESASGVLYRMDQAGAGPRPRAVDTVVINIAAKGPDGTTALPALSGQGTRVEVAALLPGLAEAVQMLALGGKIFVVLPPALSFGTAEWPAGVPAGAPLIFEIELLDIIAAASP</sequence>
<dbReference type="HOGENOM" id="CLU_1110536_0_0_0"/>
<dbReference type="OrthoDB" id="9814548at2"/>
<dbReference type="InterPro" id="IPR001179">
    <property type="entry name" value="PPIase_FKBP_dom"/>
</dbReference>
<dbReference type="Pfam" id="PF00254">
    <property type="entry name" value="FKBP_C"/>
    <property type="match status" value="1"/>
</dbReference>
<dbReference type="Proteomes" id="UP000007013">
    <property type="component" value="Chromosome"/>
</dbReference>
<dbReference type="GO" id="GO:0003755">
    <property type="term" value="F:peptidyl-prolyl cis-trans isomerase activity"/>
    <property type="evidence" value="ECO:0007669"/>
    <property type="project" value="UniProtKB-UniRule"/>
</dbReference>
<evidence type="ECO:0000256" key="5">
    <source>
        <dbReference type="SAM" id="SignalP"/>
    </source>
</evidence>
<dbReference type="PROSITE" id="PS50059">
    <property type="entry name" value="FKBP_PPIASE"/>
    <property type="match status" value="1"/>
</dbReference>
<keyword evidence="5" id="KW-0732">Signal</keyword>
<feature type="signal peptide" evidence="5">
    <location>
        <begin position="1"/>
        <end position="35"/>
    </location>
</feature>
<dbReference type="RefSeq" id="WP_012375145.1">
    <property type="nucleotide sequence ID" value="NC_010571.1"/>
</dbReference>
<gene>
    <name evidence="7" type="ordered locus">Oter_2326</name>
</gene>
<organism evidence="7 8">
    <name type="scientific">Opitutus terrae (strain DSM 11246 / JCM 15787 / PB90-1)</name>
    <dbReference type="NCBI Taxonomy" id="452637"/>
    <lineage>
        <taxon>Bacteria</taxon>
        <taxon>Pseudomonadati</taxon>
        <taxon>Verrucomicrobiota</taxon>
        <taxon>Opitutia</taxon>
        <taxon>Opitutales</taxon>
        <taxon>Opitutaceae</taxon>
        <taxon>Opitutus</taxon>
    </lineage>
</organism>
<dbReference type="EMBL" id="CP001032">
    <property type="protein sequence ID" value="ACB75608.1"/>
    <property type="molecule type" value="Genomic_DNA"/>
</dbReference>
<evidence type="ECO:0000256" key="2">
    <source>
        <dbReference type="ARBA" id="ARBA00023110"/>
    </source>
</evidence>
<dbReference type="Gene3D" id="3.10.50.40">
    <property type="match status" value="1"/>
</dbReference>
<keyword evidence="3 4" id="KW-0413">Isomerase</keyword>
<feature type="chain" id="PRO_5002774348" description="Peptidyl-prolyl cis-trans isomerase" evidence="5">
    <location>
        <begin position="36"/>
        <end position="250"/>
    </location>
</feature>
<feature type="domain" description="PPIase FKBP-type" evidence="6">
    <location>
        <begin position="160"/>
        <end position="245"/>
    </location>
</feature>
<comment type="similarity">
    <text evidence="4">Belongs to the FKBP-type PPIase family.</text>
</comment>
<keyword evidence="8" id="KW-1185">Reference proteome</keyword>
<accession>B1ZQJ9</accession>
<dbReference type="eggNOG" id="COG0545">
    <property type="taxonomic scope" value="Bacteria"/>
</dbReference>
<name>B1ZQJ9_OPITP</name>
<dbReference type="InterPro" id="IPR046357">
    <property type="entry name" value="PPIase_dom_sf"/>
</dbReference>
<evidence type="ECO:0000313" key="8">
    <source>
        <dbReference type="Proteomes" id="UP000007013"/>
    </source>
</evidence>